<proteinExistence type="predicted"/>
<dbReference type="RefSeq" id="WP_214155058.1">
    <property type="nucleotide sequence ID" value="NZ_JAHBAY010000003.1"/>
</dbReference>
<evidence type="ECO:0000256" key="1">
    <source>
        <dbReference type="SAM" id="Phobius"/>
    </source>
</evidence>
<keyword evidence="1" id="KW-0472">Membrane</keyword>
<dbReference type="SUPFAM" id="SSF51445">
    <property type="entry name" value="(Trans)glycosidases"/>
    <property type="match status" value="1"/>
</dbReference>
<keyword evidence="1" id="KW-1133">Transmembrane helix</keyword>
<gene>
    <name evidence="2" type="ORF">KIH74_07425</name>
</gene>
<protein>
    <recommendedName>
        <fullName evidence="4">Glycosyl hydrolases family 18</fullName>
    </recommendedName>
</protein>
<feature type="transmembrane region" description="Helical" evidence="1">
    <location>
        <begin position="20"/>
        <end position="47"/>
    </location>
</feature>
<reference evidence="2 3" key="1">
    <citation type="submission" date="2021-05" db="EMBL/GenBank/DDBJ databases">
        <title>Kineosporia and Streptomyces sp. nov. two new marine actinobacteria isolated from Coral.</title>
        <authorList>
            <person name="Buangrab K."/>
            <person name="Sutthacheep M."/>
            <person name="Yeemin T."/>
            <person name="Harunari E."/>
            <person name="Igarashi Y."/>
            <person name="Kanchanasin P."/>
            <person name="Tanasupawat S."/>
            <person name="Phongsopitanun W."/>
        </authorList>
    </citation>
    <scope>NUCLEOTIDE SEQUENCE [LARGE SCALE GENOMIC DNA]</scope>
    <source>
        <strain evidence="2 3">J2-2</strain>
    </source>
</reference>
<accession>A0ABS5TCE6</accession>
<name>A0ABS5TCE6_9ACTN</name>
<comment type="caution">
    <text evidence="2">The sequence shown here is derived from an EMBL/GenBank/DDBJ whole genome shotgun (WGS) entry which is preliminary data.</text>
</comment>
<evidence type="ECO:0000313" key="2">
    <source>
        <dbReference type="EMBL" id="MBT0768751.1"/>
    </source>
</evidence>
<dbReference type="InterPro" id="IPR017853">
    <property type="entry name" value="GH"/>
</dbReference>
<sequence length="353" mass="37942">MDDEKPRPSRFRRILRRGLVTLCGLVALLVTLPVLTIGTGIGTLVAYGSGGTDRSVRSTGQDAYWLGHAWVDGRKTQADVTALAAQLSGTGIRDLFVHTGPYADDGTLDPSLRPRAVWLTGALHTALPGVRVQAWLGDVLAPDRMDLSSPSTRANVLAGVDAVLADGFDGVHFDFEPVRNDDEDLPVLLAATRERTRAAGALLSVAVPQLQPLPGVQFAVDLLPVQPSRWSTGYLGEVAGLVDQVAIMAYDTALPSERAYRGYIRRQTELALGAVPSDVTLLMGAPAYHDQKINRYDFAETMPASVAGVQQALAAGSEADRSRPFGVALYVDFDATAQDWADYRDRWGTTELS</sequence>
<dbReference type="Proteomes" id="UP001197247">
    <property type="component" value="Unassembled WGS sequence"/>
</dbReference>
<keyword evidence="3" id="KW-1185">Reference proteome</keyword>
<keyword evidence="1" id="KW-0812">Transmembrane</keyword>
<organism evidence="2 3">
    <name type="scientific">Kineosporia corallincola</name>
    <dbReference type="NCBI Taxonomy" id="2835133"/>
    <lineage>
        <taxon>Bacteria</taxon>
        <taxon>Bacillati</taxon>
        <taxon>Actinomycetota</taxon>
        <taxon>Actinomycetes</taxon>
        <taxon>Kineosporiales</taxon>
        <taxon>Kineosporiaceae</taxon>
        <taxon>Kineosporia</taxon>
    </lineage>
</organism>
<dbReference type="EMBL" id="JAHBAY010000003">
    <property type="protein sequence ID" value="MBT0768751.1"/>
    <property type="molecule type" value="Genomic_DNA"/>
</dbReference>
<dbReference type="Gene3D" id="3.20.20.80">
    <property type="entry name" value="Glycosidases"/>
    <property type="match status" value="1"/>
</dbReference>
<evidence type="ECO:0000313" key="3">
    <source>
        <dbReference type="Proteomes" id="UP001197247"/>
    </source>
</evidence>
<evidence type="ECO:0008006" key="4">
    <source>
        <dbReference type="Google" id="ProtNLM"/>
    </source>
</evidence>